<feature type="transmembrane region" description="Helical" evidence="6">
    <location>
        <begin position="142"/>
        <end position="161"/>
    </location>
</feature>
<keyword evidence="5 6" id="KW-0472">Membrane</keyword>
<keyword evidence="4 6" id="KW-1133">Transmembrane helix</keyword>
<accession>A0A512BJW7</accession>
<keyword evidence="3 6" id="KW-0812">Transmembrane</keyword>
<feature type="transmembrane region" description="Helical" evidence="6">
    <location>
        <begin position="251"/>
        <end position="272"/>
    </location>
</feature>
<keyword evidence="2" id="KW-1003">Cell membrane</keyword>
<evidence type="ECO:0000256" key="2">
    <source>
        <dbReference type="ARBA" id="ARBA00022475"/>
    </source>
</evidence>
<keyword evidence="8" id="KW-1185">Reference proteome</keyword>
<evidence type="ECO:0000256" key="6">
    <source>
        <dbReference type="SAM" id="Phobius"/>
    </source>
</evidence>
<gene>
    <name evidence="7" type="ORF">SAE01_47670</name>
</gene>
<dbReference type="GO" id="GO:0005886">
    <property type="term" value="C:plasma membrane"/>
    <property type="evidence" value="ECO:0007669"/>
    <property type="project" value="UniProtKB-SubCell"/>
</dbReference>
<comment type="caution">
    <text evidence="7">The sequence shown here is derived from an EMBL/GenBank/DDBJ whole genome shotgun (WGS) entry which is preliminary data.</text>
</comment>
<proteinExistence type="predicted"/>
<dbReference type="PANTHER" id="PTHR30213">
    <property type="entry name" value="INNER MEMBRANE PROTEIN YHJD"/>
    <property type="match status" value="1"/>
</dbReference>
<evidence type="ECO:0000256" key="4">
    <source>
        <dbReference type="ARBA" id="ARBA00022989"/>
    </source>
</evidence>
<evidence type="ECO:0000256" key="1">
    <source>
        <dbReference type="ARBA" id="ARBA00004651"/>
    </source>
</evidence>
<comment type="subcellular location">
    <subcellularLocation>
        <location evidence="1">Cell membrane</location>
        <topology evidence="1">Multi-pass membrane protein</topology>
    </subcellularLocation>
</comment>
<feature type="transmembrane region" description="Helical" evidence="6">
    <location>
        <begin position="33"/>
        <end position="56"/>
    </location>
</feature>
<evidence type="ECO:0000256" key="5">
    <source>
        <dbReference type="ARBA" id="ARBA00023136"/>
    </source>
</evidence>
<dbReference type="Pfam" id="PF03631">
    <property type="entry name" value="Virul_fac_BrkB"/>
    <property type="match status" value="1"/>
</dbReference>
<dbReference type="NCBIfam" id="TIGR00765">
    <property type="entry name" value="yihY_not_rbn"/>
    <property type="match status" value="1"/>
</dbReference>
<reference evidence="7 8" key="1">
    <citation type="submission" date="2019-07" db="EMBL/GenBank/DDBJ databases">
        <title>Whole genome shotgun sequence of Segetibacter aerophilus NBRC 106135.</title>
        <authorList>
            <person name="Hosoyama A."/>
            <person name="Uohara A."/>
            <person name="Ohji S."/>
            <person name="Ichikawa N."/>
        </authorList>
    </citation>
    <scope>NUCLEOTIDE SEQUENCE [LARGE SCALE GENOMIC DNA]</scope>
    <source>
        <strain evidence="7 8">NBRC 106135</strain>
    </source>
</reference>
<dbReference type="AlphaFoldDB" id="A0A512BJW7"/>
<sequence>MKGKLSFVGMWDVLKSSFKGMGEDKITKMAGSLAYYTVFSLAPLLIMVISLCGIFLGREAVEGQIYGQLKNFVGADTAAQMQEIIKNASLTGKSRLAVIIGSITLLIGATTVFAEIQDSINTIWGLKPKPKKGWLKMLQNRFLSFSVIASLGFLLLVSLGVTALIDGLSDHLKAYFPDVTIVIFTLINILITLIVTALIFAVIFKVLPDAKIKWRDVFAGAIATSLLFMVGRFGISIYISKSNIGSTYGTAGSLVVLLIWVYYSSIILYFGAEFTKSYALKYGAEIHPDEYAVTTKVVEVENGDQSVQATNETDVTQKTEATKKAPTVLIEEGTQIARMSKVNRNNYYNVEPETGKSKKVVFSILAASSTAVIIGFVTRKRKETNTQVIRSRKSMVSSAKEKVNTIRNIYITAKEGAEDLLKKLEQKDY</sequence>
<name>A0A512BJW7_9BACT</name>
<evidence type="ECO:0000256" key="3">
    <source>
        <dbReference type="ARBA" id="ARBA00022692"/>
    </source>
</evidence>
<protein>
    <submittedName>
        <fullName evidence="7">Uncharacterized protein</fullName>
    </submittedName>
</protein>
<dbReference type="InterPro" id="IPR017039">
    <property type="entry name" value="Virul_fac_BrkB"/>
</dbReference>
<feature type="transmembrane region" description="Helical" evidence="6">
    <location>
        <begin position="181"/>
        <end position="204"/>
    </location>
</feature>
<dbReference type="Proteomes" id="UP000321513">
    <property type="component" value="Unassembled WGS sequence"/>
</dbReference>
<feature type="transmembrane region" description="Helical" evidence="6">
    <location>
        <begin position="216"/>
        <end position="239"/>
    </location>
</feature>
<dbReference type="RefSeq" id="WP_147206387.1">
    <property type="nucleotide sequence ID" value="NZ_BJYT01000051.1"/>
</dbReference>
<evidence type="ECO:0000313" key="7">
    <source>
        <dbReference type="EMBL" id="GEO12271.1"/>
    </source>
</evidence>
<dbReference type="PANTHER" id="PTHR30213:SF1">
    <property type="entry name" value="INNER MEMBRANE PROTEIN YHJD"/>
    <property type="match status" value="1"/>
</dbReference>
<evidence type="ECO:0000313" key="8">
    <source>
        <dbReference type="Proteomes" id="UP000321513"/>
    </source>
</evidence>
<dbReference type="OrthoDB" id="9797028at2"/>
<feature type="transmembrane region" description="Helical" evidence="6">
    <location>
        <begin position="96"/>
        <end position="114"/>
    </location>
</feature>
<organism evidence="7 8">
    <name type="scientific">Segetibacter aerophilus</name>
    <dbReference type="NCBI Taxonomy" id="670293"/>
    <lineage>
        <taxon>Bacteria</taxon>
        <taxon>Pseudomonadati</taxon>
        <taxon>Bacteroidota</taxon>
        <taxon>Chitinophagia</taxon>
        <taxon>Chitinophagales</taxon>
        <taxon>Chitinophagaceae</taxon>
        <taxon>Segetibacter</taxon>
    </lineage>
</organism>
<dbReference type="EMBL" id="BJYT01000051">
    <property type="protein sequence ID" value="GEO12271.1"/>
    <property type="molecule type" value="Genomic_DNA"/>
</dbReference>